<dbReference type="Proteomes" id="UP001309876">
    <property type="component" value="Unassembled WGS sequence"/>
</dbReference>
<dbReference type="SUPFAM" id="SSF47616">
    <property type="entry name" value="GST C-terminal domain-like"/>
    <property type="match status" value="1"/>
</dbReference>
<accession>A0AAN7T0S8</accession>
<evidence type="ECO:0000256" key="1">
    <source>
        <dbReference type="ARBA" id="ARBA00007409"/>
    </source>
</evidence>
<dbReference type="PANTHER" id="PTHR44051">
    <property type="entry name" value="GLUTATHIONE S-TRANSFERASE-RELATED"/>
    <property type="match status" value="1"/>
</dbReference>
<dbReference type="PANTHER" id="PTHR44051:SF9">
    <property type="entry name" value="GLUTATHIONE S-TRANSFERASE 1"/>
    <property type="match status" value="1"/>
</dbReference>
<organism evidence="3 4">
    <name type="scientific">Lithohypha guttulata</name>
    <dbReference type="NCBI Taxonomy" id="1690604"/>
    <lineage>
        <taxon>Eukaryota</taxon>
        <taxon>Fungi</taxon>
        <taxon>Dikarya</taxon>
        <taxon>Ascomycota</taxon>
        <taxon>Pezizomycotina</taxon>
        <taxon>Eurotiomycetes</taxon>
        <taxon>Chaetothyriomycetidae</taxon>
        <taxon>Chaetothyriales</taxon>
        <taxon>Trichomeriaceae</taxon>
        <taxon>Lithohypha</taxon>
    </lineage>
</organism>
<dbReference type="InterPro" id="IPR036282">
    <property type="entry name" value="Glutathione-S-Trfase_C_sf"/>
</dbReference>
<evidence type="ECO:0000313" key="4">
    <source>
        <dbReference type="Proteomes" id="UP001309876"/>
    </source>
</evidence>
<protein>
    <recommendedName>
        <fullName evidence="2">GST C-terminal domain-containing protein</fullName>
    </recommendedName>
</protein>
<comment type="similarity">
    <text evidence="1">Belongs to the GST superfamily.</text>
</comment>
<dbReference type="AlphaFoldDB" id="A0AAN7T0S8"/>
<dbReference type="Gene3D" id="3.40.30.10">
    <property type="entry name" value="Glutaredoxin"/>
    <property type="match status" value="1"/>
</dbReference>
<evidence type="ECO:0000259" key="2">
    <source>
        <dbReference type="PROSITE" id="PS50405"/>
    </source>
</evidence>
<comment type="caution">
    <text evidence="3">The sequence shown here is derived from an EMBL/GenBank/DDBJ whole genome shotgun (WGS) entry which is preliminary data.</text>
</comment>
<gene>
    <name evidence="3" type="ORF">LTR05_004932</name>
</gene>
<dbReference type="Gene3D" id="1.20.1050.10">
    <property type="match status" value="1"/>
</dbReference>
<dbReference type="SUPFAM" id="SSF52833">
    <property type="entry name" value="Thioredoxin-like"/>
    <property type="match status" value="1"/>
</dbReference>
<name>A0AAN7T0S8_9EURO</name>
<feature type="domain" description="GST C-terminal" evidence="2">
    <location>
        <begin position="78"/>
        <end position="215"/>
    </location>
</feature>
<dbReference type="Pfam" id="PF00043">
    <property type="entry name" value="GST_C"/>
    <property type="match status" value="1"/>
</dbReference>
<keyword evidence="4" id="KW-1185">Reference proteome</keyword>
<dbReference type="InterPro" id="IPR004045">
    <property type="entry name" value="Glutathione_S-Trfase_N"/>
</dbReference>
<dbReference type="InterPro" id="IPR036249">
    <property type="entry name" value="Thioredoxin-like_sf"/>
</dbReference>
<sequence length="217" mass="25047">MSLRVLCALEELNELKGLQYRLKIYPRKRGDPGTKEVHPLGKSPVFCIGPKPEEALTEARLVLQYLSDTYSQGIWEPDAEDKARDVFLQEFANASLLTKVDFTLIMDMPGIVYPFGIRHLAGLLTMPFRNHFRNDLQLYFQYMEDALSEEKPWFTGRRHGLADFNMIFGMDMAAQRGYFDGSKYPKVQSWLDRIYELPAYQRALKKGGIYNLVTFGT</sequence>
<dbReference type="EMBL" id="JAVRRJ010000004">
    <property type="protein sequence ID" value="KAK5085645.1"/>
    <property type="molecule type" value="Genomic_DNA"/>
</dbReference>
<proteinExistence type="inferred from homology"/>
<reference evidence="3 4" key="1">
    <citation type="submission" date="2023-08" db="EMBL/GenBank/DDBJ databases">
        <title>Black Yeasts Isolated from many extreme environments.</title>
        <authorList>
            <person name="Coleine C."/>
            <person name="Stajich J.E."/>
            <person name="Selbmann L."/>
        </authorList>
    </citation>
    <scope>NUCLEOTIDE SEQUENCE [LARGE SCALE GENOMIC DNA]</scope>
    <source>
        <strain evidence="3 4">CCFEE 5910</strain>
    </source>
</reference>
<dbReference type="InterPro" id="IPR010987">
    <property type="entry name" value="Glutathione-S-Trfase_C-like"/>
</dbReference>
<evidence type="ECO:0000313" key="3">
    <source>
        <dbReference type="EMBL" id="KAK5085645.1"/>
    </source>
</evidence>
<dbReference type="PROSITE" id="PS50405">
    <property type="entry name" value="GST_CTER"/>
    <property type="match status" value="1"/>
</dbReference>
<dbReference type="Pfam" id="PF13417">
    <property type="entry name" value="GST_N_3"/>
    <property type="match status" value="1"/>
</dbReference>
<dbReference type="InterPro" id="IPR004046">
    <property type="entry name" value="GST_C"/>
</dbReference>